<comment type="caution">
    <text evidence="3">The sequence shown here is derived from an EMBL/GenBank/DDBJ whole genome shotgun (WGS) entry which is preliminary data.</text>
</comment>
<organism evidence="3 4">
    <name type="scientific">Candidatus Desantisbacteria bacterium CG23_combo_of_CG06-09_8_20_14_all_40_23</name>
    <dbReference type="NCBI Taxonomy" id="1974550"/>
    <lineage>
        <taxon>Bacteria</taxon>
        <taxon>Candidatus Desantisiibacteriota</taxon>
    </lineage>
</organism>
<dbReference type="InterPro" id="IPR036653">
    <property type="entry name" value="CinA-like_C"/>
</dbReference>
<dbReference type="PANTHER" id="PTHR13939:SF0">
    <property type="entry name" value="NMN AMIDOHYDROLASE-LIKE PROTEIN YFAY"/>
    <property type="match status" value="1"/>
</dbReference>
<dbReference type="AlphaFoldDB" id="A0A2H0A536"/>
<feature type="domain" description="CinA KH" evidence="2">
    <location>
        <begin position="11"/>
        <end position="84"/>
    </location>
</feature>
<evidence type="ECO:0000313" key="3">
    <source>
        <dbReference type="EMBL" id="PIP40501.1"/>
    </source>
</evidence>
<dbReference type="NCBIfam" id="TIGR00199">
    <property type="entry name" value="PncC_domain"/>
    <property type="match status" value="1"/>
</dbReference>
<dbReference type="Proteomes" id="UP000231067">
    <property type="component" value="Unassembled WGS sequence"/>
</dbReference>
<evidence type="ECO:0008006" key="5">
    <source>
        <dbReference type="Google" id="ProtNLM"/>
    </source>
</evidence>
<dbReference type="EMBL" id="PCSH01000115">
    <property type="protein sequence ID" value="PIP40501.1"/>
    <property type="molecule type" value="Genomic_DNA"/>
</dbReference>
<reference evidence="3 4" key="1">
    <citation type="submission" date="2017-09" db="EMBL/GenBank/DDBJ databases">
        <title>Depth-based differentiation of microbial function through sediment-hosted aquifers and enrichment of novel symbionts in the deep terrestrial subsurface.</title>
        <authorList>
            <person name="Probst A.J."/>
            <person name="Ladd B."/>
            <person name="Jarett J.K."/>
            <person name="Geller-Mcgrath D.E."/>
            <person name="Sieber C.M."/>
            <person name="Emerson J.B."/>
            <person name="Anantharaman K."/>
            <person name="Thomas B.C."/>
            <person name="Malmstrom R."/>
            <person name="Stieglmeier M."/>
            <person name="Klingl A."/>
            <person name="Woyke T."/>
            <person name="Ryan C.M."/>
            <person name="Banfield J.F."/>
        </authorList>
    </citation>
    <scope>NUCLEOTIDE SEQUENCE [LARGE SCALE GENOMIC DNA]</scope>
    <source>
        <strain evidence="3">CG23_combo_of_CG06-09_8_20_14_all_40_23</strain>
    </source>
</reference>
<name>A0A2H0A536_9BACT</name>
<dbReference type="InterPro" id="IPR008136">
    <property type="entry name" value="CinA_C"/>
</dbReference>
<dbReference type="InterPro" id="IPR041424">
    <property type="entry name" value="CinA_KH"/>
</dbReference>
<accession>A0A2H0A536</accession>
<dbReference type="InterPro" id="IPR050101">
    <property type="entry name" value="CinA"/>
</dbReference>
<dbReference type="Gene3D" id="3.30.70.2860">
    <property type="match status" value="1"/>
</dbReference>
<dbReference type="Gene3D" id="3.90.950.20">
    <property type="entry name" value="CinA-like"/>
    <property type="match status" value="1"/>
</dbReference>
<gene>
    <name evidence="3" type="ORF">COX18_06525</name>
</gene>
<dbReference type="PANTHER" id="PTHR13939">
    <property type="entry name" value="NICOTINAMIDE-NUCLEOTIDE AMIDOHYDROLASE PNCC"/>
    <property type="match status" value="1"/>
</dbReference>
<sequence length="240" mass="26479">MSQHPEKYLKHKTLKTFGLSEAQIRDHLKGISQGHDLHIRLVADHPPGVDICITAESKVERIADSLLASAEKSVCSQLGDSIYAFGNETMEEVVGYLLYLKQYSLSIAESCTGGLLSNLISNITGCSFYYKGGITACDADAVNLLFGIPKEQIERYGLVSERITMDMANAIINLTKSNLALSVTGIMGIEEGDNVGMVWISLYANGQITSRQFFFSGERHEMKLKAAYTAFNLLRRELLD</sequence>
<proteinExistence type="predicted"/>
<evidence type="ECO:0000259" key="2">
    <source>
        <dbReference type="Pfam" id="PF18146"/>
    </source>
</evidence>
<protein>
    <recommendedName>
        <fullName evidence="5">CinA C-terminal domain-containing protein</fullName>
    </recommendedName>
</protein>
<dbReference type="SUPFAM" id="SSF142433">
    <property type="entry name" value="CinA-like"/>
    <property type="match status" value="1"/>
</dbReference>
<dbReference type="Pfam" id="PF18146">
    <property type="entry name" value="CinA_KH"/>
    <property type="match status" value="1"/>
</dbReference>
<evidence type="ECO:0000259" key="1">
    <source>
        <dbReference type="Pfam" id="PF02464"/>
    </source>
</evidence>
<dbReference type="Pfam" id="PF02464">
    <property type="entry name" value="CinA"/>
    <property type="match status" value="1"/>
</dbReference>
<feature type="domain" description="CinA C-terminal" evidence="1">
    <location>
        <begin position="88"/>
        <end position="237"/>
    </location>
</feature>
<evidence type="ECO:0000313" key="4">
    <source>
        <dbReference type="Proteomes" id="UP000231067"/>
    </source>
</evidence>